<sequence>MSATVIRDVRIFDGEGIVPRGSVLVRDGLIACVGQVDVPGDAQVVEGEGRTLLPGLIDAHTHAFPGKLEQALRFGVTTELDMFSVPSVLGQVRAEAAKPYAADLRTSGVGAAAPGGHPSQFMAEVFGRSRR</sequence>
<name>A0A7W3M091_ACTNM</name>
<dbReference type="EMBL" id="JACJIA010000024">
    <property type="protein sequence ID" value="MBA8957482.1"/>
    <property type="molecule type" value="Genomic_DNA"/>
</dbReference>
<proteinExistence type="predicted"/>
<dbReference type="RefSeq" id="WP_182849297.1">
    <property type="nucleotide sequence ID" value="NZ_BAAALP010000081.1"/>
</dbReference>
<dbReference type="InterPro" id="IPR051781">
    <property type="entry name" value="Metallo-dep_Hydrolase"/>
</dbReference>
<dbReference type="Proteomes" id="UP000572680">
    <property type="component" value="Unassembled WGS sequence"/>
</dbReference>
<keyword evidence="2" id="KW-1185">Reference proteome</keyword>
<dbReference type="SUPFAM" id="SSF51556">
    <property type="entry name" value="Metallo-dependent hydrolases"/>
    <property type="match status" value="1"/>
</dbReference>
<dbReference type="InterPro" id="IPR011059">
    <property type="entry name" value="Metal-dep_hydrolase_composite"/>
</dbReference>
<reference evidence="1 2" key="1">
    <citation type="submission" date="2020-08" db="EMBL/GenBank/DDBJ databases">
        <title>Genomic Encyclopedia of Type Strains, Phase IV (KMG-IV): sequencing the most valuable type-strain genomes for metagenomic binning, comparative biology and taxonomic classification.</title>
        <authorList>
            <person name="Goeker M."/>
        </authorList>
    </citation>
    <scope>NUCLEOTIDE SEQUENCE [LARGE SCALE GENOMIC DNA]</scope>
    <source>
        <strain evidence="1 2">DSM 44197</strain>
    </source>
</reference>
<gene>
    <name evidence="1" type="ORF">HNR61_009175</name>
</gene>
<dbReference type="AlphaFoldDB" id="A0A7W3M091"/>
<evidence type="ECO:0000313" key="2">
    <source>
        <dbReference type="Proteomes" id="UP000572680"/>
    </source>
</evidence>
<dbReference type="GO" id="GO:0016810">
    <property type="term" value="F:hydrolase activity, acting on carbon-nitrogen (but not peptide) bonds"/>
    <property type="evidence" value="ECO:0007669"/>
    <property type="project" value="InterPro"/>
</dbReference>
<comment type="caution">
    <text evidence="1">The sequence shown here is derived from an EMBL/GenBank/DDBJ whole genome shotgun (WGS) entry which is preliminary data.</text>
</comment>
<keyword evidence="1" id="KW-0378">Hydrolase</keyword>
<dbReference type="Gene3D" id="2.30.40.10">
    <property type="entry name" value="Urease, subunit C, domain 1"/>
    <property type="match status" value="1"/>
</dbReference>
<evidence type="ECO:0000313" key="1">
    <source>
        <dbReference type="EMBL" id="MBA8957482.1"/>
    </source>
</evidence>
<dbReference type="Gene3D" id="3.40.50.10910">
    <property type="entry name" value="Amidohydrolase"/>
    <property type="match status" value="1"/>
</dbReference>
<dbReference type="PANTHER" id="PTHR43135:SF3">
    <property type="entry name" value="ALPHA-D-RIBOSE 1-METHYLPHOSPHONATE 5-TRIPHOSPHATE DIPHOSPHATASE"/>
    <property type="match status" value="1"/>
</dbReference>
<dbReference type="SUPFAM" id="SSF51338">
    <property type="entry name" value="Composite domain of metallo-dependent hydrolases"/>
    <property type="match status" value="1"/>
</dbReference>
<dbReference type="PANTHER" id="PTHR43135">
    <property type="entry name" value="ALPHA-D-RIBOSE 1-METHYLPHOSPHONATE 5-TRIPHOSPHATE DIPHOSPHATASE"/>
    <property type="match status" value="1"/>
</dbReference>
<dbReference type="InterPro" id="IPR032466">
    <property type="entry name" value="Metal_Hydrolase"/>
</dbReference>
<dbReference type="Gene3D" id="3.30.110.90">
    <property type="entry name" value="Amidohydrolase"/>
    <property type="match status" value="1"/>
</dbReference>
<protein>
    <submittedName>
        <fullName evidence="1">Cytosine/adenosine deaminase-related metal-dependent hydrolase</fullName>
    </submittedName>
</protein>
<accession>A0A7W3M091</accession>
<organism evidence="1 2">
    <name type="scientific">Actinomadura namibiensis</name>
    <dbReference type="NCBI Taxonomy" id="182080"/>
    <lineage>
        <taxon>Bacteria</taxon>
        <taxon>Bacillati</taxon>
        <taxon>Actinomycetota</taxon>
        <taxon>Actinomycetes</taxon>
        <taxon>Streptosporangiales</taxon>
        <taxon>Thermomonosporaceae</taxon>
        <taxon>Actinomadura</taxon>
    </lineage>
</organism>